<evidence type="ECO:0000256" key="7">
    <source>
        <dbReference type="SAM" id="Phobius"/>
    </source>
</evidence>
<dbReference type="STRING" id="412690.SAMN04489834_3429"/>
<dbReference type="AlphaFoldDB" id="A0A1H1ZFY9"/>
<dbReference type="Proteomes" id="UP000181956">
    <property type="component" value="Chromosome I"/>
</dbReference>
<dbReference type="OrthoDB" id="9808136at2"/>
<evidence type="ECO:0000256" key="6">
    <source>
        <dbReference type="SAM" id="MobiDB-lite"/>
    </source>
</evidence>
<comment type="subcellular location">
    <subcellularLocation>
        <location evidence="1">Cell membrane</location>
        <topology evidence="1">Multi-pass membrane protein</topology>
    </subcellularLocation>
</comment>
<dbReference type="GO" id="GO:0022857">
    <property type="term" value="F:transmembrane transporter activity"/>
    <property type="evidence" value="ECO:0007669"/>
    <property type="project" value="InterPro"/>
</dbReference>
<dbReference type="Pfam" id="PF02653">
    <property type="entry name" value="BPD_transp_2"/>
    <property type="match status" value="1"/>
</dbReference>
<dbReference type="CDD" id="cd06579">
    <property type="entry name" value="TM_PBP1_transp_AraH_like"/>
    <property type="match status" value="1"/>
</dbReference>
<evidence type="ECO:0000256" key="2">
    <source>
        <dbReference type="ARBA" id="ARBA00022475"/>
    </source>
</evidence>
<feature type="transmembrane region" description="Helical" evidence="7">
    <location>
        <begin position="300"/>
        <end position="333"/>
    </location>
</feature>
<keyword evidence="9" id="KW-1185">Reference proteome</keyword>
<reference evidence="9" key="1">
    <citation type="submission" date="2016-10" db="EMBL/GenBank/DDBJ databases">
        <authorList>
            <person name="Varghese N."/>
            <person name="Submissions S."/>
        </authorList>
    </citation>
    <scope>NUCLEOTIDE SEQUENCE [LARGE SCALE GENOMIC DNA]</scope>
    <source>
        <strain evidence="9">DSM 21772</strain>
    </source>
</reference>
<evidence type="ECO:0000256" key="4">
    <source>
        <dbReference type="ARBA" id="ARBA00022989"/>
    </source>
</evidence>
<evidence type="ECO:0000313" key="9">
    <source>
        <dbReference type="Proteomes" id="UP000181956"/>
    </source>
</evidence>
<keyword evidence="4 7" id="KW-1133">Transmembrane helix</keyword>
<dbReference type="NCBIfam" id="NF008630">
    <property type="entry name" value="PRK11618.1"/>
    <property type="match status" value="1"/>
</dbReference>
<feature type="transmembrane region" description="Helical" evidence="7">
    <location>
        <begin position="345"/>
        <end position="362"/>
    </location>
</feature>
<keyword evidence="5 7" id="KW-0472">Membrane</keyword>
<name>A0A1H1ZFY9_9MICO</name>
<evidence type="ECO:0000256" key="3">
    <source>
        <dbReference type="ARBA" id="ARBA00022692"/>
    </source>
</evidence>
<feature type="transmembrane region" description="Helical" evidence="7">
    <location>
        <begin position="145"/>
        <end position="166"/>
    </location>
</feature>
<keyword evidence="3 7" id="KW-0812">Transmembrane</keyword>
<dbReference type="InterPro" id="IPR001851">
    <property type="entry name" value="ABC_transp_permease"/>
</dbReference>
<evidence type="ECO:0000256" key="1">
    <source>
        <dbReference type="ARBA" id="ARBA00004651"/>
    </source>
</evidence>
<gene>
    <name evidence="8" type="ORF">SAMN04489834_3429</name>
</gene>
<dbReference type="EMBL" id="LT629742">
    <property type="protein sequence ID" value="SDT32126.1"/>
    <property type="molecule type" value="Genomic_DNA"/>
</dbReference>
<feature type="region of interest" description="Disordered" evidence="6">
    <location>
        <begin position="1"/>
        <end position="42"/>
    </location>
</feature>
<organism evidence="8 9">
    <name type="scientific">Microterricola viridarii</name>
    <dbReference type="NCBI Taxonomy" id="412690"/>
    <lineage>
        <taxon>Bacteria</taxon>
        <taxon>Bacillati</taxon>
        <taxon>Actinomycetota</taxon>
        <taxon>Actinomycetes</taxon>
        <taxon>Micrococcales</taxon>
        <taxon>Microbacteriaceae</taxon>
        <taxon>Microterricola</taxon>
    </lineage>
</organism>
<feature type="transmembrane region" description="Helical" evidence="7">
    <location>
        <begin position="100"/>
        <end position="133"/>
    </location>
</feature>
<feature type="transmembrane region" description="Helical" evidence="7">
    <location>
        <begin position="211"/>
        <end position="235"/>
    </location>
</feature>
<feature type="transmembrane region" description="Helical" evidence="7">
    <location>
        <begin position="266"/>
        <end position="288"/>
    </location>
</feature>
<sequence length="371" mass="38896">MTGLAPEKTAEPAVQPPNRRAPRRATGPGFRPSPAGSGVDAPSTLTRVLSGIRHTFSSPKYGPVLVTLLLFIAVFVAGGLRYNGFFSGQVLLNLFVDNAYLIVLAVGMTFVIITGGIDLSVGAVVAMSTMIAASLLQGGWPPGVVIPLILVLTSLLGLLVGLMIHVFEVQPFIATLAAMFLARGLCYVISKDSISIVDPFFVSFAQTRIPLGGGLSITPSVIIALVVVLAAVWVLQYTRFGRTVYALGGSEQSGMLMGLPTARTKVLVYVISGLCSGIAGVLFTFYTLSGYSLTAVGTELDAIAAVVIGGTLLTGGYGFVLGSVLGVLVLGIIQTIITFEGTLSSWWTKIFIGGLLLVFIILQKVLTAKRR</sequence>
<evidence type="ECO:0000313" key="8">
    <source>
        <dbReference type="EMBL" id="SDT32126.1"/>
    </source>
</evidence>
<dbReference type="RefSeq" id="WP_083365117.1">
    <property type="nucleotide sequence ID" value="NZ_LT629742.1"/>
</dbReference>
<feature type="transmembrane region" description="Helical" evidence="7">
    <location>
        <begin position="61"/>
        <end position="80"/>
    </location>
</feature>
<keyword evidence="2" id="KW-1003">Cell membrane</keyword>
<dbReference type="PANTHER" id="PTHR32196">
    <property type="entry name" value="ABC TRANSPORTER PERMEASE PROTEIN YPHD-RELATED-RELATED"/>
    <property type="match status" value="1"/>
</dbReference>
<accession>A0A1H1ZFY9</accession>
<dbReference type="PANTHER" id="PTHR32196:SF63">
    <property type="entry name" value="INNER MEMBRANE ABC TRANSPORTER PERMEASE PROTEIN YJFF"/>
    <property type="match status" value="1"/>
</dbReference>
<dbReference type="GO" id="GO:0005886">
    <property type="term" value="C:plasma membrane"/>
    <property type="evidence" value="ECO:0007669"/>
    <property type="project" value="UniProtKB-SubCell"/>
</dbReference>
<protein>
    <submittedName>
        <fullName evidence="8">Monosaccharide ABC transporter membrane protein, CUT2 family</fullName>
    </submittedName>
</protein>
<evidence type="ECO:0000256" key="5">
    <source>
        <dbReference type="ARBA" id="ARBA00023136"/>
    </source>
</evidence>
<proteinExistence type="predicted"/>